<gene>
    <name evidence="2" type="ORF">H0A76_07990</name>
</gene>
<name>A0A853F2Q4_9GAMM</name>
<keyword evidence="1" id="KW-0812">Transmembrane</keyword>
<evidence type="ECO:0000313" key="3">
    <source>
        <dbReference type="Proteomes" id="UP000568751"/>
    </source>
</evidence>
<sequence length="210" mass="24160">MAYGYLDLAYLIEISVVFNLAYREIKHGFVLEKMKKIREEISKDEELQERIKKIKKDTSLGSDVVESDYNKLVAIIECDSNAKDCADINTDLCKAWDHDKRYCKYFVKTILTGRGLFQVNTSIVVALIILLFATIFPHIGIDFNPFIWWILFSMLCVTIVVPIRLLYMSEKTGNMLTGKNGQKGLIEKLEDAFNSHYNKHLLDESGEGYL</sequence>
<organism evidence="2 3">
    <name type="scientific">Candidatus Thiodubiliella endoseptemdiera</name>
    <dbReference type="NCBI Taxonomy" id="2738886"/>
    <lineage>
        <taxon>Bacteria</taxon>
        <taxon>Pseudomonadati</taxon>
        <taxon>Pseudomonadota</taxon>
        <taxon>Gammaproteobacteria</taxon>
        <taxon>Candidatus Pseudothioglobaceae</taxon>
        <taxon>Candidatus Thiodubiliella</taxon>
    </lineage>
</organism>
<evidence type="ECO:0000256" key="1">
    <source>
        <dbReference type="SAM" id="Phobius"/>
    </source>
</evidence>
<dbReference type="RefSeq" id="WP_369150212.1">
    <property type="nucleotide sequence ID" value="NZ_OZ156464.1"/>
</dbReference>
<proteinExistence type="predicted"/>
<feature type="transmembrane region" description="Helical" evidence="1">
    <location>
        <begin position="116"/>
        <end position="140"/>
    </location>
</feature>
<dbReference type="AlphaFoldDB" id="A0A853F2Q4"/>
<keyword evidence="1" id="KW-0472">Membrane</keyword>
<accession>A0A853F2Q4</accession>
<feature type="transmembrane region" description="Helical" evidence="1">
    <location>
        <begin position="146"/>
        <end position="167"/>
    </location>
</feature>
<dbReference type="Proteomes" id="UP000568751">
    <property type="component" value="Unassembled WGS sequence"/>
</dbReference>
<dbReference type="EMBL" id="JACCHT010000001">
    <property type="protein sequence ID" value="NYT27826.1"/>
    <property type="molecule type" value="Genomic_DNA"/>
</dbReference>
<protein>
    <submittedName>
        <fullName evidence="2">Uncharacterized protein</fullName>
    </submittedName>
</protein>
<comment type="caution">
    <text evidence="2">The sequence shown here is derived from an EMBL/GenBank/DDBJ whole genome shotgun (WGS) entry which is preliminary data.</text>
</comment>
<reference evidence="2 3" key="1">
    <citation type="submission" date="2020-05" db="EMBL/GenBank/DDBJ databases">
        <title>Horizontal transmission and recombination maintain forever young bacterial symbiont genomes.</title>
        <authorList>
            <person name="Russell S.L."/>
            <person name="Pepper-Tunick E."/>
            <person name="Svedberg J."/>
            <person name="Byrne A."/>
            <person name="Ruelas Castillo J."/>
            <person name="Vollmers C."/>
            <person name="Beinart R.A."/>
            <person name="Corbett-Detig R."/>
        </authorList>
    </citation>
    <scope>NUCLEOTIDE SEQUENCE [LARGE SCALE GENOMIC DNA]</scope>
    <source>
        <strain evidence="2">455</strain>
    </source>
</reference>
<keyword evidence="1" id="KW-1133">Transmembrane helix</keyword>
<evidence type="ECO:0000313" key="2">
    <source>
        <dbReference type="EMBL" id="NYT27826.1"/>
    </source>
</evidence>